<dbReference type="RefSeq" id="WP_122973558.1">
    <property type="nucleotide sequence ID" value="NZ_RHLQ01000068.1"/>
</dbReference>
<evidence type="ECO:0008006" key="3">
    <source>
        <dbReference type="Google" id="ProtNLM"/>
    </source>
</evidence>
<dbReference type="OrthoDB" id="2889770at2"/>
<organism evidence="1 2">
    <name type="scientific">Lysinibacillus halotolerans</name>
    <dbReference type="NCBI Taxonomy" id="1368476"/>
    <lineage>
        <taxon>Bacteria</taxon>
        <taxon>Bacillati</taxon>
        <taxon>Bacillota</taxon>
        <taxon>Bacilli</taxon>
        <taxon>Bacillales</taxon>
        <taxon>Bacillaceae</taxon>
        <taxon>Lysinibacillus</taxon>
    </lineage>
</organism>
<gene>
    <name evidence="1" type="ORF">EC501_17100</name>
</gene>
<dbReference type="AlphaFoldDB" id="A0A3M8H1D5"/>
<accession>A0A3M8H1D5</accession>
<keyword evidence="2" id="KW-1185">Reference proteome</keyword>
<dbReference type="Proteomes" id="UP000279909">
    <property type="component" value="Unassembled WGS sequence"/>
</dbReference>
<proteinExistence type="predicted"/>
<reference evidence="1 2" key="1">
    <citation type="journal article" date="2014" name="Int. J. Syst. Evol. Microbiol.">
        <title>Lysinibacillus halotolerans sp. nov., isolated from saline-alkaline soil.</title>
        <authorList>
            <person name="Kong D."/>
            <person name="Wang Y."/>
            <person name="Zhao B."/>
            <person name="Li Y."/>
            <person name="Song J."/>
            <person name="Zhai Y."/>
            <person name="Zhang C."/>
            <person name="Wang H."/>
            <person name="Chen X."/>
            <person name="Zhao B."/>
            <person name="Ruan Z."/>
        </authorList>
    </citation>
    <scope>NUCLEOTIDE SEQUENCE [LARGE SCALE GENOMIC DNA]</scope>
    <source>
        <strain evidence="1 2">MCCC 1A12703</strain>
    </source>
</reference>
<protein>
    <recommendedName>
        <fullName evidence="3">DUF3168 domain-containing protein</fullName>
    </recommendedName>
</protein>
<comment type="caution">
    <text evidence="1">The sequence shown here is derived from an EMBL/GenBank/DDBJ whole genome shotgun (WGS) entry which is preliminary data.</text>
</comment>
<dbReference type="EMBL" id="RHLQ01000068">
    <property type="protein sequence ID" value="RNC96268.1"/>
    <property type="molecule type" value="Genomic_DNA"/>
</dbReference>
<evidence type="ECO:0000313" key="1">
    <source>
        <dbReference type="EMBL" id="RNC96268.1"/>
    </source>
</evidence>
<evidence type="ECO:0000313" key="2">
    <source>
        <dbReference type="Proteomes" id="UP000279909"/>
    </source>
</evidence>
<name>A0A3M8H1D5_9BACI</name>
<sequence length="136" mass="15765">MNDKTKAYMMKVKKELVEALEKTFPNLPIYEDEVPDDETQKYDHNPYHLLVYSMGDFTKGENTSNSLTQSITIIYYSENRDDFDETIIDILGVAVNVKSITFSDCTKARARHADTNRFVDIANIELNRVVKLEYQI</sequence>